<organism evidence="1 2">
    <name type="scientific">Kitasatospora phosalacinea</name>
    <dbReference type="NCBI Taxonomy" id="2065"/>
    <lineage>
        <taxon>Bacteria</taxon>
        <taxon>Bacillati</taxon>
        <taxon>Actinomycetota</taxon>
        <taxon>Actinomycetes</taxon>
        <taxon>Kitasatosporales</taxon>
        <taxon>Streptomycetaceae</taxon>
        <taxon>Kitasatospora</taxon>
    </lineage>
</organism>
<proteinExistence type="predicted"/>
<dbReference type="Proteomes" id="UP001165143">
    <property type="component" value="Unassembled WGS sequence"/>
</dbReference>
<evidence type="ECO:0008006" key="3">
    <source>
        <dbReference type="Google" id="ProtNLM"/>
    </source>
</evidence>
<evidence type="ECO:0000313" key="1">
    <source>
        <dbReference type="EMBL" id="GLW59651.1"/>
    </source>
</evidence>
<comment type="caution">
    <text evidence="1">The sequence shown here is derived from an EMBL/GenBank/DDBJ whole genome shotgun (WGS) entry which is preliminary data.</text>
</comment>
<dbReference type="AlphaFoldDB" id="A0A9W6URM1"/>
<dbReference type="EMBL" id="BSRX01000159">
    <property type="protein sequence ID" value="GLW59651.1"/>
    <property type="molecule type" value="Genomic_DNA"/>
</dbReference>
<sequence>MIDAIAFKFQTGSQWVHLPEKYGNWRGVYNRLEASPWTWTPGDWDVRFQRK</sequence>
<reference evidence="1" key="1">
    <citation type="submission" date="2023-02" db="EMBL/GenBank/DDBJ databases">
        <title>Kitasatospora phosalacinea NBRC 14362.</title>
        <authorList>
            <person name="Ichikawa N."/>
            <person name="Sato H."/>
            <person name="Tonouchi N."/>
        </authorList>
    </citation>
    <scope>NUCLEOTIDE SEQUENCE</scope>
    <source>
        <strain evidence="1">NBRC 14362</strain>
    </source>
</reference>
<evidence type="ECO:0000313" key="2">
    <source>
        <dbReference type="Proteomes" id="UP001165143"/>
    </source>
</evidence>
<accession>A0A9W6URM1</accession>
<protein>
    <recommendedName>
        <fullName evidence="3">Transposase</fullName>
    </recommendedName>
</protein>
<name>A0A9W6URM1_9ACTN</name>
<gene>
    <name evidence="1" type="ORF">Kpho01_76610</name>
</gene>